<dbReference type="Gene3D" id="2.30.30.140">
    <property type="match status" value="1"/>
</dbReference>
<gene>
    <name evidence="2" type="ORF">PARE0329_LOCUS118</name>
</gene>
<feature type="compositionally biased region" description="Basic residues" evidence="1">
    <location>
        <begin position="455"/>
        <end position="471"/>
    </location>
</feature>
<proteinExistence type="predicted"/>
<feature type="compositionally biased region" description="Acidic residues" evidence="1">
    <location>
        <begin position="159"/>
        <end position="169"/>
    </location>
</feature>
<feature type="region of interest" description="Disordered" evidence="1">
    <location>
        <begin position="154"/>
        <end position="200"/>
    </location>
</feature>
<sequence>MAAAVWARESSKKPFWPALVLGIIAPDDQKEDWHKFLTERNEARLPEKLKSQLMAGKRKAEQAVKRQSLGQADPQSFFLVEFLGSHEFIWVREADIVENFDPEEDPNKKDAASSRSKKVSRKSLANILGSKTYANAKEEAVWAIEEFELQLQDIGGAPGEDDDEHEEEGYSYSVLCQSDDEADGETDDDDPTGESLDQDECNELLATNGLLDFSVAGRKRRAQILKQQKLNAEKKQKTVKAKKARADKAKKAKDEKQKEKEKRQEKRDLEKKRRKRMREREKALKGVQHQKKRRKLSDPAPGRRHQIVSKRERAEAIVSGYVSRAAEKGDYKTLALNGDIRWIQSALIDSTNLTGMALAFRAAAGLIPMPKQDTGAPGKIVLKPWDKIRVKGIKSSEERTSLYHQQIDLLEKETKLRKASRLRRLKRLKEVEDELVKMKGSILEDDKSSRENPLKKSKKPHPLAGKKRKRPGTANVKAEPKADSEKAEVSATDDKSEDANTETKPEVEETPSEAIKTEDAEEDPAVSEVKVEPVEAN</sequence>
<evidence type="ECO:0008006" key="3">
    <source>
        <dbReference type="Google" id="ProtNLM"/>
    </source>
</evidence>
<feature type="compositionally biased region" description="Basic and acidic residues" evidence="1">
    <location>
        <begin position="244"/>
        <end position="271"/>
    </location>
</feature>
<feature type="region of interest" description="Disordered" evidence="1">
    <location>
        <begin position="226"/>
        <end position="308"/>
    </location>
</feature>
<organism evidence="2">
    <name type="scientific">Pseudo-nitzschia arenysensis</name>
    <dbReference type="NCBI Taxonomy" id="697910"/>
    <lineage>
        <taxon>Eukaryota</taxon>
        <taxon>Sar</taxon>
        <taxon>Stramenopiles</taxon>
        <taxon>Ochrophyta</taxon>
        <taxon>Bacillariophyta</taxon>
        <taxon>Bacillariophyceae</taxon>
        <taxon>Bacillariophycidae</taxon>
        <taxon>Bacillariales</taxon>
        <taxon>Bacillariaceae</taxon>
        <taxon>Pseudo-nitzschia</taxon>
    </lineage>
</organism>
<reference evidence="2" key="1">
    <citation type="submission" date="2021-01" db="EMBL/GenBank/DDBJ databases">
        <authorList>
            <person name="Corre E."/>
            <person name="Pelletier E."/>
            <person name="Niang G."/>
            <person name="Scheremetjew M."/>
            <person name="Finn R."/>
            <person name="Kale V."/>
            <person name="Holt S."/>
            <person name="Cochrane G."/>
            <person name="Meng A."/>
            <person name="Brown T."/>
            <person name="Cohen L."/>
        </authorList>
    </citation>
    <scope>NUCLEOTIDE SEQUENCE</scope>
    <source>
        <strain evidence="2">B593</strain>
    </source>
</reference>
<feature type="compositionally biased region" description="Acidic residues" evidence="1">
    <location>
        <begin position="178"/>
        <end position="200"/>
    </location>
</feature>
<feature type="compositionally biased region" description="Basic and acidic residues" evidence="1">
    <location>
        <begin position="478"/>
        <end position="507"/>
    </location>
</feature>
<protein>
    <recommendedName>
        <fullName evidence="3">PWWP domain-containing protein</fullName>
    </recommendedName>
</protein>
<dbReference type="AlphaFoldDB" id="A0A7R9ZTM9"/>
<dbReference type="EMBL" id="HBEH01000203">
    <property type="protein sequence ID" value="CAD8343483.1"/>
    <property type="molecule type" value="Transcribed_RNA"/>
</dbReference>
<feature type="region of interest" description="Disordered" evidence="1">
    <location>
        <begin position="443"/>
        <end position="537"/>
    </location>
</feature>
<name>A0A7R9ZTM9_9STRA</name>
<evidence type="ECO:0000256" key="1">
    <source>
        <dbReference type="SAM" id="MobiDB-lite"/>
    </source>
</evidence>
<accession>A0A7R9ZTM9</accession>
<evidence type="ECO:0000313" key="2">
    <source>
        <dbReference type="EMBL" id="CAD8343483.1"/>
    </source>
</evidence>
<feature type="compositionally biased region" description="Basic and acidic residues" evidence="1">
    <location>
        <begin position="443"/>
        <end position="454"/>
    </location>
</feature>